<dbReference type="GO" id="GO:0005886">
    <property type="term" value="C:plasma membrane"/>
    <property type="evidence" value="ECO:0007669"/>
    <property type="project" value="TreeGrafter"/>
</dbReference>
<dbReference type="PANTHER" id="PTHR31650">
    <property type="entry name" value="O-ACYLTRANSFERASE (WSD1-LIKE) FAMILY PROTEIN"/>
    <property type="match status" value="1"/>
</dbReference>
<comment type="catalytic activity">
    <reaction evidence="7">
        <text>an acyl-CoA + a 1,2-diacyl-sn-glycerol = a triacyl-sn-glycerol + CoA</text>
        <dbReference type="Rhea" id="RHEA:10868"/>
        <dbReference type="ChEBI" id="CHEBI:17815"/>
        <dbReference type="ChEBI" id="CHEBI:57287"/>
        <dbReference type="ChEBI" id="CHEBI:58342"/>
        <dbReference type="ChEBI" id="CHEBI:64615"/>
        <dbReference type="EC" id="2.3.1.20"/>
    </reaction>
</comment>
<evidence type="ECO:0000256" key="1">
    <source>
        <dbReference type="ARBA" id="ARBA00004771"/>
    </source>
</evidence>
<reference evidence="10 11" key="1">
    <citation type="submission" date="2024-03" db="EMBL/GenBank/DDBJ databases">
        <title>The Acrasis kona genome and developmental transcriptomes reveal deep origins of eukaryotic multicellular pathways.</title>
        <authorList>
            <person name="Sheikh S."/>
            <person name="Fu C.-J."/>
            <person name="Brown M.W."/>
            <person name="Baldauf S.L."/>
        </authorList>
    </citation>
    <scope>NUCLEOTIDE SEQUENCE [LARGE SCALE GENOMIC DNA]</scope>
    <source>
        <strain evidence="10 11">ATCC MYA-3509</strain>
    </source>
</reference>
<dbReference type="InterPro" id="IPR004255">
    <property type="entry name" value="O-acyltransferase_WSD1_N"/>
</dbReference>
<dbReference type="InterPro" id="IPR023213">
    <property type="entry name" value="CAT-like_dom_sf"/>
</dbReference>
<evidence type="ECO:0000259" key="9">
    <source>
        <dbReference type="Pfam" id="PF06974"/>
    </source>
</evidence>
<accession>A0AAW2Z7D1</accession>
<evidence type="ECO:0000256" key="7">
    <source>
        <dbReference type="ARBA" id="ARBA00048109"/>
    </source>
</evidence>
<evidence type="ECO:0000256" key="6">
    <source>
        <dbReference type="ARBA" id="ARBA00047604"/>
    </source>
</evidence>
<dbReference type="EMBL" id="JAOPGA020001102">
    <property type="protein sequence ID" value="KAL0485056.1"/>
    <property type="molecule type" value="Genomic_DNA"/>
</dbReference>
<keyword evidence="3" id="KW-0808">Transferase</keyword>
<dbReference type="InterPro" id="IPR045034">
    <property type="entry name" value="O-acyltransferase_WSD1-like"/>
</dbReference>
<keyword evidence="11" id="KW-1185">Reference proteome</keyword>
<evidence type="ECO:0000313" key="11">
    <source>
        <dbReference type="Proteomes" id="UP001431209"/>
    </source>
</evidence>
<proteinExistence type="inferred from homology"/>
<dbReference type="Gene3D" id="3.30.559.10">
    <property type="entry name" value="Chloramphenicol acetyltransferase-like domain"/>
    <property type="match status" value="1"/>
</dbReference>
<keyword evidence="4" id="KW-0012">Acyltransferase</keyword>
<evidence type="ECO:0000256" key="3">
    <source>
        <dbReference type="ARBA" id="ARBA00022679"/>
    </source>
</evidence>
<dbReference type="Pfam" id="PF06974">
    <property type="entry name" value="WS_DGAT_C"/>
    <property type="match status" value="1"/>
</dbReference>
<evidence type="ECO:0000256" key="2">
    <source>
        <dbReference type="ARBA" id="ARBA00005189"/>
    </source>
</evidence>
<organism evidence="10 11">
    <name type="scientific">Acrasis kona</name>
    <dbReference type="NCBI Taxonomy" id="1008807"/>
    <lineage>
        <taxon>Eukaryota</taxon>
        <taxon>Discoba</taxon>
        <taxon>Heterolobosea</taxon>
        <taxon>Tetramitia</taxon>
        <taxon>Eutetramitia</taxon>
        <taxon>Acrasidae</taxon>
        <taxon>Acrasis</taxon>
    </lineage>
</organism>
<evidence type="ECO:0000313" key="10">
    <source>
        <dbReference type="EMBL" id="KAL0485056.1"/>
    </source>
</evidence>
<dbReference type="InterPro" id="IPR009721">
    <property type="entry name" value="O-acyltransferase_WSD1_C"/>
</dbReference>
<evidence type="ECO:0000256" key="5">
    <source>
        <dbReference type="ARBA" id="ARBA00024360"/>
    </source>
</evidence>
<feature type="domain" description="O-acyltransferase WSD1 C-terminal" evidence="9">
    <location>
        <begin position="335"/>
        <end position="476"/>
    </location>
</feature>
<comment type="pathway">
    <text evidence="1">Glycerolipid metabolism; triacylglycerol biosynthesis.</text>
</comment>
<comment type="catalytic activity">
    <reaction evidence="6">
        <text>a long chain fatty alcohol + a fatty acyl-CoA = a long-chain alcohol wax ester + CoA</text>
        <dbReference type="Rhea" id="RHEA:38443"/>
        <dbReference type="ChEBI" id="CHEBI:17135"/>
        <dbReference type="ChEBI" id="CHEBI:57287"/>
        <dbReference type="ChEBI" id="CHEBI:77636"/>
        <dbReference type="ChEBI" id="CHEBI:235323"/>
        <dbReference type="EC" id="2.3.1.75"/>
    </reaction>
</comment>
<dbReference type="Proteomes" id="UP001431209">
    <property type="component" value="Unassembled WGS sequence"/>
</dbReference>
<dbReference type="GO" id="GO:0004144">
    <property type="term" value="F:diacylglycerol O-acyltransferase activity"/>
    <property type="evidence" value="ECO:0007669"/>
    <property type="project" value="UniProtKB-EC"/>
</dbReference>
<dbReference type="GO" id="GO:0019432">
    <property type="term" value="P:triglyceride biosynthetic process"/>
    <property type="evidence" value="ECO:0007669"/>
    <property type="project" value="TreeGrafter"/>
</dbReference>
<dbReference type="Pfam" id="PF03007">
    <property type="entry name" value="WS_DGAT_cat"/>
    <property type="match status" value="1"/>
</dbReference>
<dbReference type="PANTHER" id="PTHR31650:SF1">
    <property type="entry name" value="WAX ESTER SYNTHASE_DIACYLGLYCEROL ACYLTRANSFERASE 4-RELATED"/>
    <property type="match status" value="1"/>
</dbReference>
<dbReference type="AlphaFoldDB" id="A0AAW2Z7D1"/>
<feature type="domain" description="O-acyltransferase WSD1-like N-terminal" evidence="8">
    <location>
        <begin position="28"/>
        <end position="195"/>
    </location>
</feature>
<protein>
    <submittedName>
        <fullName evidence="10">Diacylglycerol O-acyltransferase</fullName>
    </submittedName>
</protein>
<evidence type="ECO:0000259" key="8">
    <source>
        <dbReference type="Pfam" id="PF03007"/>
    </source>
</evidence>
<comment type="similarity">
    <text evidence="5">In the N-terminal section; belongs to the long-chain O-acyltransferase family.</text>
</comment>
<comment type="pathway">
    <text evidence="2">Lipid metabolism.</text>
</comment>
<dbReference type="GO" id="GO:0047196">
    <property type="term" value="F:long-chain-alcohol O-fatty-acyltransferase activity"/>
    <property type="evidence" value="ECO:0007669"/>
    <property type="project" value="UniProtKB-EC"/>
</dbReference>
<name>A0AAW2Z7D1_9EUKA</name>
<dbReference type="SUPFAM" id="SSF52777">
    <property type="entry name" value="CoA-dependent acyltransferases"/>
    <property type="match status" value="1"/>
</dbReference>
<gene>
    <name evidence="10" type="ORF">AKO1_011853</name>
</gene>
<evidence type="ECO:0000256" key="4">
    <source>
        <dbReference type="ARBA" id="ARBA00023315"/>
    </source>
</evidence>
<comment type="caution">
    <text evidence="10">The sequence shown here is derived from an EMBL/GenBank/DDBJ whole genome shotgun (WGS) entry which is preliminary data.</text>
</comment>
<sequence>MFTIFIAIAIVLITTIVIWRAGWFSHHLSPSSAVLFRMDSNHTYHITASLIFDSLLPRDKLIHHVRKKLNHILPFRSVIKTTWYGWPYYDDSNKFDFESHITSVHIDRPLSEACANQVVEQEMNKAMHPSSQLWKMKLHYFSNNKTLLLFRLNHCVADGVGSACTLLHICEACDEPEHDQTTTLTAKQTQPTSSKNPILTFFEILFSTIKTICLLFVSMPEPNHTLRASDNKEQNYKVCMGSSVPLENIKNISRRLSSNQQRVTVNDVIISALSASLRKYILEHGKRVDKHKLSNGVNLDISALVLADTRDHSFRNMRELMNKIKKEGLKEEFLGNNFGTLMLEMPLSFSNELQRLEWTVKETNTLKKSVMPILTKCVSFVFGFIPTPIFRFCFWTVADRTSIALSNVVGPQFRIHILGHMIEQVNFMVAPIGSMGTIISVLSYNQQVKLCISSYQSVLPDPSLIVDYFHNTLSELESL</sequence>